<comment type="cofactor">
    <cofactor evidence="9">
        <name>Mg(2+)</name>
        <dbReference type="ChEBI" id="CHEBI:18420"/>
    </cofactor>
</comment>
<comment type="pathway">
    <text evidence="9">Cofactor biosynthesis; coenzyme A biosynthesis; CoA from (R)-pantothenate: step 4/5.</text>
</comment>
<evidence type="ECO:0000256" key="1">
    <source>
        <dbReference type="ARBA" id="ARBA00022490"/>
    </source>
</evidence>
<keyword evidence="1 9" id="KW-0963">Cytoplasm</keyword>
<evidence type="ECO:0000256" key="2">
    <source>
        <dbReference type="ARBA" id="ARBA00022679"/>
    </source>
</evidence>
<dbReference type="GO" id="GO:0004595">
    <property type="term" value="F:pantetheine-phosphate adenylyltransferase activity"/>
    <property type="evidence" value="ECO:0007669"/>
    <property type="project" value="UniProtKB-UniRule"/>
</dbReference>
<protein>
    <recommendedName>
        <fullName evidence="9">Phosphopantetheine adenylyltransferase</fullName>
        <ecNumber evidence="9">2.7.7.3</ecNumber>
    </recommendedName>
    <alternativeName>
        <fullName evidence="9">Dephospho-CoA pyrophosphorylase</fullName>
    </alternativeName>
    <alternativeName>
        <fullName evidence="9">Pantetheine-phosphate adenylyltransferase</fullName>
        <shortName evidence="9">PPAT</shortName>
    </alternativeName>
</protein>
<dbReference type="EC" id="2.7.7.3" evidence="9"/>
<dbReference type="SUPFAM" id="SSF52374">
    <property type="entry name" value="Nucleotidylyl transferase"/>
    <property type="match status" value="1"/>
</dbReference>
<evidence type="ECO:0000256" key="5">
    <source>
        <dbReference type="ARBA" id="ARBA00022840"/>
    </source>
</evidence>
<dbReference type="NCBIfam" id="TIGR01510">
    <property type="entry name" value="coaD_prev_kdtB"/>
    <property type="match status" value="1"/>
</dbReference>
<dbReference type="PANTHER" id="PTHR21342">
    <property type="entry name" value="PHOSPHOPANTETHEINE ADENYLYLTRANSFERASE"/>
    <property type="match status" value="1"/>
</dbReference>
<comment type="similarity">
    <text evidence="9">Belongs to the bacterial CoaD family.</text>
</comment>
<keyword evidence="6 9" id="KW-0460">Magnesium</keyword>
<evidence type="ECO:0000259" key="10">
    <source>
        <dbReference type="Pfam" id="PF01467"/>
    </source>
</evidence>
<gene>
    <name evidence="9 11" type="primary">coaD</name>
    <name evidence="11" type="ORF">IPV69_23360</name>
</gene>
<organism evidence="11 12">
    <name type="scientific">Humisphaera borealis</name>
    <dbReference type="NCBI Taxonomy" id="2807512"/>
    <lineage>
        <taxon>Bacteria</taxon>
        <taxon>Pseudomonadati</taxon>
        <taxon>Planctomycetota</taxon>
        <taxon>Phycisphaerae</taxon>
        <taxon>Tepidisphaerales</taxon>
        <taxon>Tepidisphaeraceae</taxon>
        <taxon>Humisphaera</taxon>
    </lineage>
</organism>
<evidence type="ECO:0000256" key="7">
    <source>
        <dbReference type="ARBA" id="ARBA00022993"/>
    </source>
</evidence>
<feature type="domain" description="Cytidyltransferase-like" evidence="10">
    <location>
        <begin position="5"/>
        <end position="132"/>
    </location>
</feature>
<feature type="binding site" evidence="9">
    <location>
        <position position="74"/>
    </location>
    <ligand>
        <name>substrate</name>
    </ligand>
</feature>
<comment type="subcellular location">
    <subcellularLocation>
        <location evidence="9">Cytoplasm</location>
    </subcellularLocation>
</comment>
<dbReference type="PRINTS" id="PR01020">
    <property type="entry name" value="LPSBIOSNTHSS"/>
</dbReference>
<proteinExistence type="inferred from homology"/>
<sequence>MRRAVYAGSFDPITLGHLWMVERGGELFDELVVAIGVNPDKKYLFDLDERLAMLRESTAHCANVTIASYENMFLVHYAKQVGADFILRGVRNEQDYAYERGMRYVNAELDSDVRTVFMVPPRELVEVSSSFVKGLIGPAGWKTVLKKYLPLPVYERFLRLHP</sequence>
<comment type="subunit">
    <text evidence="9">Homohexamer.</text>
</comment>
<keyword evidence="7 9" id="KW-0173">Coenzyme A biosynthesis</keyword>
<feature type="binding site" evidence="9">
    <location>
        <position position="17"/>
    </location>
    <ligand>
        <name>ATP</name>
        <dbReference type="ChEBI" id="CHEBI:30616"/>
    </ligand>
</feature>
<keyword evidence="3 9" id="KW-0548">Nucleotidyltransferase</keyword>
<dbReference type="EMBL" id="CP063458">
    <property type="protein sequence ID" value="QOV89124.1"/>
    <property type="molecule type" value="Genomic_DNA"/>
</dbReference>
<keyword evidence="4 9" id="KW-0547">Nucleotide-binding</keyword>
<evidence type="ECO:0000256" key="8">
    <source>
        <dbReference type="ARBA" id="ARBA00029346"/>
    </source>
</evidence>
<evidence type="ECO:0000256" key="3">
    <source>
        <dbReference type="ARBA" id="ARBA00022695"/>
    </source>
</evidence>
<dbReference type="GO" id="GO:0005737">
    <property type="term" value="C:cytoplasm"/>
    <property type="evidence" value="ECO:0007669"/>
    <property type="project" value="UniProtKB-SubCell"/>
</dbReference>
<evidence type="ECO:0000313" key="12">
    <source>
        <dbReference type="Proteomes" id="UP000593765"/>
    </source>
</evidence>
<dbReference type="GO" id="GO:0005524">
    <property type="term" value="F:ATP binding"/>
    <property type="evidence" value="ECO:0007669"/>
    <property type="project" value="UniProtKB-KW"/>
</dbReference>
<dbReference type="Gene3D" id="3.40.50.620">
    <property type="entry name" value="HUPs"/>
    <property type="match status" value="1"/>
</dbReference>
<feature type="site" description="Transition state stabilizer" evidence="9">
    <location>
        <position position="17"/>
    </location>
</feature>
<dbReference type="UniPathway" id="UPA00241">
    <property type="reaction ID" value="UER00355"/>
</dbReference>
<dbReference type="AlphaFoldDB" id="A0A7M2WUY3"/>
<dbReference type="Proteomes" id="UP000593765">
    <property type="component" value="Chromosome"/>
</dbReference>
<feature type="binding site" evidence="9">
    <location>
        <position position="99"/>
    </location>
    <ligand>
        <name>ATP</name>
        <dbReference type="ChEBI" id="CHEBI:30616"/>
    </ligand>
</feature>
<evidence type="ECO:0000313" key="11">
    <source>
        <dbReference type="EMBL" id="QOV89124.1"/>
    </source>
</evidence>
<comment type="catalytic activity">
    <reaction evidence="8 9">
        <text>(R)-4'-phosphopantetheine + ATP + H(+) = 3'-dephospho-CoA + diphosphate</text>
        <dbReference type="Rhea" id="RHEA:19801"/>
        <dbReference type="ChEBI" id="CHEBI:15378"/>
        <dbReference type="ChEBI" id="CHEBI:30616"/>
        <dbReference type="ChEBI" id="CHEBI:33019"/>
        <dbReference type="ChEBI" id="CHEBI:57328"/>
        <dbReference type="ChEBI" id="CHEBI:61723"/>
        <dbReference type="EC" id="2.7.7.3"/>
    </reaction>
</comment>
<evidence type="ECO:0000256" key="6">
    <source>
        <dbReference type="ARBA" id="ARBA00022842"/>
    </source>
</evidence>
<keyword evidence="2 9" id="KW-0808">Transferase</keyword>
<dbReference type="HAMAP" id="MF_00151">
    <property type="entry name" value="PPAT_bact"/>
    <property type="match status" value="1"/>
</dbReference>
<evidence type="ECO:0000256" key="9">
    <source>
        <dbReference type="HAMAP-Rule" id="MF_00151"/>
    </source>
</evidence>
<dbReference type="NCBIfam" id="TIGR00125">
    <property type="entry name" value="cyt_tran_rel"/>
    <property type="match status" value="1"/>
</dbReference>
<dbReference type="GO" id="GO:0015937">
    <property type="term" value="P:coenzyme A biosynthetic process"/>
    <property type="evidence" value="ECO:0007669"/>
    <property type="project" value="UniProtKB-UniRule"/>
</dbReference>
<reference evidence="11 12" key="1">
    <citation type="submission" date="2020-10" db="EMBL/GenBank/DDBJ databases">
        <title>Wide distribution of Phycisphaera-like planctomycetes from WD2101 soil group in peatlands and genome analysis of the first cultivated representative.</title>
        <authorList>
            <person name="Dedysh S.N."/>
            <person name="Beletsky A.V."/>
            <person name="Ivanova A."/>
            <person name="Kulichevskaya I.S."/>
            <person name="Suzina N.E."/>
            <person name="Philippov D.A."/>
            <person name="Rakitin A.L."/>
            <person name="Mardanov A.V."/>
            <person name="Ravin N.V."/>
        </authorList>
    </citation>
    <scope>NUCLEOTIDE SEQUENCE [LARGE SCALE GENOMIC DNA]</scope>
    <source>
        <strain evidence="11 12">M1803</strain>
    </source>
</reference>
<dbReference type="KEGG" id="hbs:IPV69_23360"/>
<feature type="binding site" evidence="9">
    <location>
        <begin position="124"/>
        <end position="130"/>
    </location>
    <ligand>
        <name>ATP</name>
        <dbReference type="ChEBI" id="CHEBI:30616"/>
    </ligand>
</feature>
<dbReference type="InterPro" id="IPR014729">
    <property type="entry name" value="Rossmann-like_a/b/a_fold"/>
</dbReference>
<feature type="binding site" evidence="9">
    <location>
        <begin position="89"/>
        <end position="91"/>
    </location>
    <ligand>
        <name>ATP</name>
        <dbReference type="ChEBI" id="CHEBI:30616"/>
    </ligand>
</feature>
<feature type="binding site" evidence="9">
    <location>
        <begin position="9"/>
        <end position="10"/>
    </location>
    <ligand>
        <name>ATP</name>
        <dbReference type="ChEBI" id="CHEBI:30616"/>
    </ligand>
</feature>
<dbReference type="InterPro" id="IPR001980">
    <property type="entry name" value="PPAT"/>
</dbReference>
<keyword evidence="5 9" id="KW-0067">ATP-binding</keyword>
<feature type="binding site" evidence="9">
    <location>
        <position position="88"/>
    </location>
    <ligand>
        <name>substrate</name>
    </ligand>
</feature>
<accession>A0A7M2WUY3</accession>
<comment type="function">
    <text evidence="9">Reversibly transfers an adenylyl group from ATP to 4'-phosphopantetheine, yielding dephospho-CoA (dPCoA) and pyrophosphate.</text>
</comment>
<dbReference type="InterPro" id="IPR004821">
    <property type="entry name" value="Cyt_trans-like"/>
</dbReference>
<feature type="binding site" evidence="9">
    <location>
        <position position="9"/>
    </location>
    <ligand>
        <name>substrate</name>
    </ligand>
</feature>
<dbReference type="RefSeq" id="WP_206292144.1">
    <property type="nucleotide sequence ID" value="NZ_CP063458.1"/>
</dbReference>
<feature type="binding site" evidence="9">
    <location>
        <position position="41"/>
    </location>
    <ligand>
        <name>substrate</name>
    </ligand>
</feature>
<evidence type="ECO:0000256" key="4">
    <source>
        <dbReference type="ARBA" id="ARBA00022741"/>
    </source>
</evidence>
<name>A0A7M2WUY3_9BACT</name>
<keyword evidence="12" id="KW-1185">Reference proteome</keyword>
<dbReference type="Pfam" id="PF01467">
    <property type="entry name" value="CTP_transf_like"/>
    <property type="match status" value="1"/>
</dbReference>
<dbReference type="PANTHER" id="PTHR21342:SF1">
    <property type="entry name" value="PHOSPHOPANTETHEINE ADENYLYLTRANSFERASE"/>
    <property type="match status" value="1"/>
</dbReference>